<keyword evidence="6" id="KW-1185">Reference proteome</keyword>
<dbReference type="Proteomes" id="UP000678679">
    <property type="component" value="Chromosome 1"/>
</dbReference>
<reference evidence="5 6" key="1">
    <citation type="submission" date="2021-05" db="EMBL/GenBank/DDBJ databases">
        <title>Comparative genomic studies on the polysaccharide-degrading batcterial strains of the Flammeovirga genus.</title>
        <authorList>
            <person name="Zewei F."/>
            <person name="Zheng Z."/>
            <person name="Yu L."/>
            <person name="Ruyue G."/>
            <person name="Yanhong M."/>
            <person name="Yuanyuan C."/>
            <person name="Jingyan G."/>
            <person name="Wenjun H."/>
        </authorList>
    </citation>
    <scope>NUCLEOTIDE SEQUENCE [LARGE SCALE GENOMIC DNA]</scope>
    <source>
        <strain evidence="5 6">NBRC:100898</strain>
    </source>
</reference>
<dbReference type="Pfam" id="PF00196">
    <property type="entry name" value="GerE"/>
    <property type="match status" value="1"/>
</dbReference>
<protein>
    <submittedName>
        <fullName evidence="5">Helix-turn-helix transcriptional regulator</fullName>
    </submittedName>
</protein>
<dbReference type="SUPFAM" id="SSF46894">
    <property type="entry name" value="C-terminal effector domain of the bipartite response regulators"/>
    <property type="match status" value="1"/>
</dbReference>
<dbReference type="SMART" id="SM00421">
    <property type="entry name" value="HTH_LUXR"/>
    <property type="match status" value="1"/>
</dbReference>
<dbReference type="PROSITE" id="PS50043">
    <property type="entry name" value="HTH_LUXR_2"/>
    <property type="match status" value="1"/>
</dbReference>
<evidence type="ECO:0000256" key="2">
    <source>
        <dbReference type="ARBA" id="ARBA00023125"/>
    </source>
</evidence>
<evidence type="ECO:0000256" key="1">
    <source>
        <dbReference type="ARBA" id="ARBA00023015"/>
    </source>
</evidence>
<keyword evidence="1" id="KW-0805">Transcription regulation</keyword>
<evidence type="ECO:0000313" key="5">
    <source>
        <dbReference type="EMBL" id="QWG01008.1"/>
    </source>
</evidence>
<dbReference type="EMBL" id="CP076132">
    <property type="protein sequence ID" value="QWG01008.1"/>
    <property type="molecule type" value="Genomic_DNA"/>
</dbReference>
<dbReference type="GO" id="GO:0003677">
    <property type="term" value="F:DNA binding"/>
    <property type="evidence" value="ECO:0007669"/>
    <property type="project" value="UniProtKB-KW"/>
</dbReference>
<dbReference type="InterPro" id="IPR036388">
    <property type="entry name" value="WH-like_DNA-bd_sf"/>
</dbReference>
<dbReference type="PROSITE" id="PS00622">
    <property type="entry name" value="HTH_LUXR_1"/>
    <property type="match status" value="1"/>
</dbReference>
<dbReference type="InterPro" id="IPR016032">
    <property type="entry name" value="Sig_transdc_resp-reg_C-effctor"/>
</dbReference>
<dbReference type="AlphaFoldDB" id="A0AAX1N575"/>
<sequence length="269" mass="31557">MNEKKSVILKHRIEDIFTRKGIFNQKIDLSIDDINRYDQIKNESIDFLYPGATVSFIIDFDNIDFKLIRNDQGDHLFGKKNLDFDVFMHTLSNSIIDMDKEFYVYSLDKLFSYHLYLYYQYKAIIHRSSLVFRTENKVGHHQTYLQQNIPVTIKNGQITSFFISLTNVTHFIKEQHYELSFHNLSKNETQILDVKEFVNTEGATDNLTLSDREKTILKHISDGHSSKEVGVLLEISVETVNRHKKNMIKKNGMRNIIQLASECIRRGII</sequence>
<dbReference type="PANTHER" id="PTHR44688">
    <property type="entry name" value="DNA-BINDING TRANSCRIPTIONAL ACTIVATOR DEVR_DOSR"/>
    <property type="match status" value="1"/>
</dbReference>
<name>A0AAX1N575_9BACT</name>
<feature type="domain" description="HTH luxR-type" evidence="4">
    <location>
        <begin position="202"/>
        <end position="267"/>
    </location>
</feature>
<evidence type="ECO:0000313" key="6">
    <source>
        <dbReference type="Proteomes" id="UP000678679"/>
    </source>
</evidence>
<organism evidence="5 6">
    <name type="scientific">Flammeovirga yaeyamensis</name>
    <dbReference type="NCBI Taxonomy" id="367791"/>
    <lineage>
        <taxon>Bacteria</taxon>
        <taxon>Pseudomonadati</taxon>
        <taxon>Bacteroidota</taxon>
        <taxon>Cytophagia</taxon>
        <taxon>Cytophagales</taxon>
        <taxon>Flammeovirgaceae</taxon>
        <taxon>Flammeovirga</taxon>
    </lineage>
</organism>
<keyword evidence="2" id="KW-0238">DNA-binding</keyword>
<dbReference type="GO" id="GO:0006355">
    <property type="term" value="P:regulation of DNA-templated transcription"/>
    <property type="evidence" value="ECO:0007669"/>
    <property type="project" value="InterPro"/>
</dbReference>
<keyword evidence="3" id="KW-0804">Transcription</keyword>
<accession>A0AAX1N575</accession>
<dbReference type="Gene3D" id="1.10.10.10">
    <property type="entry name" value="Winged helix-like DNA-binding domain superfamily/Winged helix DNA-binding domain"/>
    <property type="match status" value="1"/>
</dbReference>
<proteinExistence type="predicted"/>
<gene>
    <name evidence="5" type="ORF">KMW28_15255</name>
</gene>
<dbReference type="InterPro" id="IPR000792">
    <property type="entry name" value="Tscrpt_reg_LuxR_C"/>
</dbReference>
<dbReference type="CDD" id="cd06170">
    <property type="entry name" value="LuxR_C_like"/>
    <property type="match status" value="1"/>
</dbReference>
<dbReference type="PRINTS" id="PR00038">
    <property type="entry name" value="HTHLUXR"/>
</dbReference>
<dbReference type="KEGG" id="fya:KMW28_15255"/>
<dbReference type="RefSeq" id="WP_169662591.1">
    <property type="nucleotide sequence ID" value="NZ_CP076132.1"/>
</dbReference>
<evidence type="ECO:0000256" key="3">
    <source>
        <dbReference type="ARBA" id="ARBA00023163"/>
    </source>
</evidence>
<dbReference type="PANTHER" id="PTHR44688:SF16">
    <property type="entry name" value="DNA-BINDING TRANSCRIPTIONAL ACTIVATOR DEVR_DOSR"/>
    <property type="match status" value="1"/>
</dbReference>
<evidence type="ECO:0000259" key="4">
    <source>
        <dbReference type="PROSITE" id="PS50043"/>
    </source>
</evidence>